<organism evidence="18 19">
    <name type="scientific">Trichinella britovi</name>
    <name type="common">Parasitic roundworm</name>
    <dbReference type="NCBI Taxonomy" id="45882"/>
    <lineage>
        <taxon>Eukaryota</taxon>
        <taxon>Metazoa</taxon>
        <taxon>Ecdysozoa</taxon>
        <taxon>Nematoda</taxon>
        <taxon>Enoplea</taxon>
        <taxon>Dorylaimia</taxon>
        <taxon>Trichinellida</taxon>
        <taxon>Trichinellidae</taxon>
        <taxon>Trichinella</taxon>
    </lineage>
</organism>
<dbReference type="PROSITE" id="PS50023">
    <property type="entry name" value="LIM_DOMAIN_2"/>
    <property type="match status" value="1"/>
</dbReference>
<evidence type="ECO:0000259" key="17">
    <source>
        <dbReference type="PROSITE" id="PS50199"/>
    </source>
</evidence>
<name>A0A0V1DBL5_TRIBR</name>
<feature type="domain" description="RanBP2-type" evidence="17">
    <location>
        <begin position="223"/>
        <end position="252"/>
    </location>
</feature>
<dbReference type="OMA" id="MYDDRSP"/>
<dbReference type="PROSITE" id="PS01358">
    <property type="entry name" value="ZF_RANBP2_1"/>
    <property type="match status" value="1"/>
</dbReference>
<feature type="domain" description="RRM" evidence="14">
    <location>
        <begin position="270"/>
        <end position="353"/>
    </location>
</feature>
<dbReference type="SMART" id="SM00132">
    <property type="entry name" value="LIM"/>
    <property type="match status" value="2"/>
</dbReference>
<dbReference type="InterPro" id="IPR013087">
    <property type="entry name" value="Znf_C2H2_type"/>
</dbReference>
<dbReference type="PANTHER" id="PTHR13948:SF3">
    <property type="entry name" value="FI21118P1"/>
    <property type="match status" value="1"/>
</dbReference>
<dbReference type="GO" id="GO:0000398">
    <property type="term" value="P:mRNA splicing, via spliceosome"/>
    <property type="evidence" value="ECO:0007669"/>
    <property type="project" value="TreeGrafter"/>
</dbReference>
<evidence type="ECO:0000259" key="14">
    <source>
        <dbReference type="PROSITE" id="PS50102"/>
    </source>
</evidence>
<evidence type="ECO:0000256" key="3">
    <source>
        <dbReference type="ARBA" id="ARBA00022737"/>
    </source>
</evidence>
<dbReference type="CDD" id="cd08368">
    <property type="entry name" value="LIM"/>
    <property type="match status" value="2"/>
</dbReference>
<feature type="compositionally biased region" description="Basic and acidic residues" evidence="12">
    <location>
        <begin position="558"/>
        <end position="569"/>
    </location>
</feature>
<evidence type="ECO:0000256" key="11">
    <source>
        <dbReference type="PROSITE-ProRule" id="PRU00322"/>
    </source>
</evidence>
<dbReference type="InterPro" id="IPR001781">
    <property type="entry name" value="Znf_LIM"/>
</dbReference>
<dbReference type="PROSITE" id="PS50102">
    <property type="entry name" value="RRM"/>
    <property type="match status" value="2"/>
</dbReference>
<evidence type="ECO:0000256" key="10">
    <source>
        <dbReference type="PROSITE-ProRule" id="PRU00176"/>
    </source>
</evidence>
<protein>
    <submittedName>
        <fullName evidence="18">RNA-binding protein 5</fullName>
    </submittedName>
</protein>
<feature type="region of interest" description="Disordered" evidence="12">
    <location>
        <begin position="788"/>
        <end position="810"/>
    </location>
</feature>
<dbReference type="GO" id="GO:0005634">
    <property type="term" value="C:nucleus"/>
    <property type="evidence" value="ECO:0007669"/>
    <property type="project" value="UniProtKB-SubCell"/>
</dbReference>
<evidence type="ECO:0000256" key="5">
    <source>
        <dbReference type="ARBA" id="ARBA00022833"/>
    </source>
</evidence>
<keyword evidence="6 10" id="KW-0694">RNA-binding</keyword>
<keyword evidence="4 11" id="KW-0863">Zinc-finger</keyword>
<dbReference type="SUPFAM" id="SSF57716">
    <property type="entry name" value="Glucocorticoid receptor-like (DNA-binding domain)"/>
    <property type="match status" value="1"/>
</dbReference>
<evidence type="ECO:0000256" key="7">
    <source>
        <dbReference type="ARBA" id="ARBA00023038"/>
    </source>
</evidence>
<dbReference type="SUPFAM" id="SSF54928">
    <property type="entry name" value="RNA-binding domain, RBD"/>
    <property type="match status" value="1"/>
</dbReference>
<keyword evidence="7 9" id="KW-0440">LIM domain</keyword>
<evidence type="ECO:0000259" key="15">
    <source>
        <dbReference type="PROSITE" id="PS50157"/>
    </source>
</evidence>
<dbReference type="PROSITE" id="PS00478">
    <property type="entry name" value="LIM_DOMAIN_1"/>
    <property type="match status" value="1"/>
</dbReference>
<dbReference type="EMBL" id="JYDI01000021">
    <property type="protein sequence ID" value="KRY58403.1"/>
    <property type="molecule type" value="Genomic_DNA"/>
</dbReference>
<evidence type="ECO:0000313" key="19">
    <source>
        <dbReference type="Proteomes" id="UP000054653"/>
    </source>
</evidence>
<evidence type="ECO:0000256" key="6">
    <source>
        <dbReference type="ARBA" id="ARBA00022884"/>
    </source>
</evidence>
<dbReference type="SMART" id="SM00360">
    <property type="entry name" value="RRM"/>
    <property type="match status" value="2"/>
</dbReference>
<reference evidence="18 19" key="1">
    <citation type="submission" date="2015-01" db="EMBL/GenBank/DDBJ databases">
        <title>Evolution of Trichinella species and genotypes.</title>
        <authorList>
            <person name="Korhonen P.K."/>
            <person name="Edoardo P."/>
            <person name="Giuseppe L.R."/>
            <person name="Gasser R.B."/>
        </authorList>
    </citation>
    <scope>NUCLEOTIDE SEQUENCE [LARGE SCALE GENOMIC DNA]</scope>
    <source>
        <strain evidence="18">ISS120</strain>
    </source>
</reference>
<dbReference type="PANTHER" id="PTHR13948">
    <property type="entry name" value="RNA-BINDING PROTEIN"/>
    <property type="match status" value="1"/>
</dbReference>
<dbReference type="PROSITE" id="PS50157">
    <property type="entry name" value="ZINC_FINGER_C2H2_2"/>
    <property type="match status" value="1"/>
</dbReference>
<keyword evidence="19" id="KW-1185">Reference proteome</keyword>
<dbReference type="InterPro" id="IPR001876">
    <property type="entry name" value="Znf_RanBP2"/>
</dbReference>
<dbReference type="PROSITE" id="PS50199">
    <property type="entry name" value="ZF_RANBP2_2"/>
    <property type="match status" value="1"/>
</dbReference>
<gene>
    <name evidence="18" type="primary">RBM5</name>
    <name evidence="18" type="ORF">T03_10894</name>
</gene>
<dbReference type="Gene3D" id="4.10.1060.10">
    <property type="entry name" value="Zinc finger, RanBP2-type"/>
    <property type="match status" value="1"/>
</dbReference>
<dbReference type="InterPro" id="IPR000467">
    <property type="entry name" value="G_patch_dom"/>
</dbReference>
<dbReference type="GO" id="GO:0008270">
    <property type="term" value="F:zinc ion binding"/>
    <property type="evidence" value="ECO:0007669"/>
    <property type="project" value="UniProtKB-KW"/>
</dbReference>
<dbReference type="Gene3D" id="2.10.110.10">
    <property type="entry name" value="Cysteine Rich Protein"/>
    <property type="match status" value="2"/>
</dbReference>
<dbReference type="AlphaFoldDB" id="A0A0V1DBL5"/>
<comment type="caution">
    <text evidence="18">The sequence shown here is derived from an EMBL/GenBank/DDBJ whole genome shotgun (WGS) entry which is preliminary data.</text>
</comment>
<dbReference type="SUPFAM" id="SSF90209">
    <property type="entry name" value="Ran binding protein zinc finger-like"/>
    <property type="match status" value="1"/>
</dbReference>
<feature type="compositionally biased region" description="Basic residues" evidence="12">
    <location>
        <begin position="75"/>
        <end position="88"/>
    </location>
</feature>
<feature type="domain" description="G-patch" evidence="16">
    <location>
        <begin position="848"/>
        <end position="894"/>
    </location>
</feature>
<keyword evidence="3" id="KW-0677">Repeat</keyword>
<dbReference type="Pfam" id="PF01585">
    <property type="entry name" value="G-patch"/>
    <property type="match status" value="1"/>
</dbReference>
<dbReference type="STRING" id="45882.A0A0V1DBL5"/>
<dbReference type="InterPro" id="IPR036443">
    <property type="entry name" value="Znf_RanBP2_sf"/>
</dbReference>
<evidence type="ECO:0000256" key="8">
    <source>
        <dbReference type="ARBA" id="ARBA00023242"/>
    </source>
</evidence>
<feature type="region of interest" description="Disordered" evidence="12">
    <location>
        <begin position="45"/>
        <end position="111"/>
    </location>
</feature>
<dbReference type="InterPro" id="IPR035979">
    <property type="entry name" value="RBD_domain_sf"/>
</dbReference>
<comment type="subcellular location">
    <subcellularLocation>
        <location evidence="1">Nucleus</location>
    </subcellularLocation>
</comment>
<dbReference type="Proteomes" id="UP000054653">
    <property type="component" value="Unassembled WGS sequence"/>
</dbReference>
<evidence type="ECO:0000256" key="4">
    <source>
        <dbReference type="ARBA" id="ARBA00022771"/>
    </source>
</evidence>
<dbReference type="Pfam" id="PF17780">
    <property type="entry name" value="OCRE"/>
    <property type="match status" value="1"/>
</dbReference>
<proteinExistence type="predicted"/>
<dbReference type="Pfam" id="PF00076">
    <property type="entry name" value="RRM_1"/>
    <property type="match status" value="2"/>
</dbReference>
<dbReference type="PROSITE" id="PS50174">
    <property type="entry name" value="G_PATCH"/>
    <property type="match status" value="1"/>
</dbReference>
<feature type="domain" description="RRM" evidence="14">
    <location>
        <begin position="128"/>
        <end position="209"/>
    </location>
</feature>
<keyword evidence="2 9" id="KW-0479">Metal-binding</keyword>
<dbReference type="InterPro" id="IPR012677">
    <property type="entry name" value="Nucleotide-bd_a/b_plait_sf"/>
</dbReference>
<dbReference type="InterPro" id="IPR041591">
    <property type="entry name" value="OCRE"/>
</dbReference>
<feature type="compositionally biased region" description="Polar residues" evidence="12">
    <location>
        <begin position="793"/>
        <end position="805"/>
    </location>
</feature>
<evidence type="ECO:0000256" key="1">
    <source>
        <dbReference type="ARBA" id="ARBA00004123"/>
    </source>
</evidence>
<dbReference type="SMART" id="SM00443">
    <property type="entry name" value="G_patch"/>
    <property type="match status" value="1"/>
</dbReference>
<accession>A0A0V1DBL5</accession>
<sequence>MLSASSLKLLFELSINMSSDYRSKGYSGESSDRRLHAEHHNYDYAYDRRHSRNHSSRYERSRNRSRSSSSDWSRSSRHRSYRRSRSREHRNYDDSDEGYSKRSPFCDEDRTYESNRPRYRYANIEPNSTLVVKGIPLSYNEELVRNAVVEMGVTPIDVRILRRRESGESRGFGFIEFMSIEEATKYMERSQGFLEVNGRRMAEVQYSINKNTYPSATFVTSQRGGDWICGKCTTNNFKKRDHCFKCGVRREDSDPVCGDGINEIGVMPCDTLLFRNLPYSLDEVKLTDHLNRTCAMTIQQVLIARNVENGFSRGYAYVQMTSVNDAAQLLTTLTAVSKLIIDGREILVSYSKIPLSTVIAETALTRGGSNLNPSNSNYFSSGGTADKADMLISQTDYTNAAAAVAQSAIKKAQVLRQAVTQVTSAALLESGAEYKLQNTAVLMAGGGTQNEIGNLSKNAPSEESSVVVPQSSDVSLGTVDTAYGKLQRYPAPNVSQFQYDQTSGYYYDPTTGLYYDSNSQYFYNNTTQQFLYWDSSYQTYLPVVSSQGEDAGVGEESSTTKDKKTAKPKQEKVKVAKKIQKDMEKWAKALNHRKEAVLTTSSSSSTKVVVAPEVEAAAVAANLTISAGTVGADVVADDVVAQSSSAANAAYTMLERTVVACFADPEFQLDHHQVMVIQQGANVTTSDVENPPKKSTSVELNFLKEPDVDWEKLVCLLCRRQFPTKDMLEKHQRLSEMHKVNKQTNNQQRLTVYPAHRLAPKCCVTIIKISESDGLILEWKSNLAEKQGKLNKSRQLSASSAGTTQYRDRASERRAKFGLDDQPHPNKLKEKFLESLECTAVATHKPAVESIGSRLMRNMGWKEGQGLGKSNQGITNPIESERRVQGAGLGAPGSVYKANAGASYKEHVKAALRQKIMSSTRKVILNKEQIPVNKMLFCSLCKGKLYAPSAYQVNGRIYHTSCVVCFNCRQDVSESYHTVGRGIFCTNCYQEIYSPICFQCSNPILNNQSVIVHNCVYHTECLECPYCNKRIVLSEEITKNNHWKLKCESCEKFVTAKIPFQ</sequence>
<evidence type="ECO:0000259" key="16">
    <source>
        <dbReference type="PROSITE" id="PS50174"/>
    </source>
</evidence>
<evidence type="ECO:0000259" key="13">
    <source>
        <dbReference type="PROSITE" id="PS50023"/>
    </source>
</evidence>
<dbReference type="CDD" id="cd16162">
    <property type="entry name" value="OCRE_RBM5_like"/>
    <property type="match status" value="1"/>
</dbReference>
<dbReference type="Pfam" id="PF00412">
    <property type="entry name" value="LIM"/>
    <property type="match status" value="1"/>
</dbReference>
<keyword evidence="8" id="KW-0539">Nucleus</keyword>
<dbReference type="SMART" id="SM00547">
    <property type="entry name" value="ZnF_RBZ"/>
    <property type="match status" value="1"/>
</dbReference>
<feature type="domain" description="C2H2-type" evidence="15">
    <location>
        <begin position="713"/>
        <end position="743"/>
    </location>
</feature>
<feature type="region of interest" description="Disordered" evidence="12">
    <location>
        <begin position="548"/>
        <end position="569"/>
    </location>
</feature>
<evidence type="ECO:0000256" key="2">
    <source>
        <dbReference type="ARBA" id="ARBA00022723"/>
    </source>
</evidence>
<dbReference type="GO" id="GO:0003723">
    <property type="term" value="F:RNA binding"/>
    <property type="evidence" value="ECO:0007669"/>
    <property type="project" value="UniProtKB-UniRule"/>
</dbReference>
<dbReference type="Gene3D" id="3.30.70.330">
    <property type="match status" value="2"/>
</dbReference>
<dbReference type="OrthoDB" id="29221at2759"/>
<dbReference type="InterPro" id="IPR000504">
    <property type="entry name" value="RRM_dom"/>
</dbReference>
<feature type="compositionally biased region" description="Basic and acidic residues" evidence="12">
    <location>
        <begin position="89"/>
        <end position="111"/>
    </location>
</feature>
<evidence type="ECO:0000256" key="12">
    <source>
        <dbReference type="SAM" id="MobiDB-lite"/>
    </source>
</evidence>
<evidence type="ECO:0000313" key="18">
    <source>
        <dbReference type="EMBL" id="KRY58403.1"/>
    </source>
</evidence>
<feature type="domain" description="LIM zinc-binding" evidence="13">
    <location>
        <begin position="936"/>
        <end position="995"/>
    </location>
</feature>
<evidence type="ECO:0000256" key="9">
    <source>
        <dbReference type="PROSITE-ProRule" id="PRU00125"/>
    </source>
</evidence>
<keyword evidence="5 9" id="KW-0862">Zinc</keyword>